<protein>
    <submittedName>
        <fullName evidence="2">Uncharacterized protein</fullName>
    </submittedName>
</protein>
<organism evidence="2 3">
    <name type="scientific">Mesorhabditis spiculigera</name>
    <dbReference type="NCBI Taxonomy" id="96644"/>
    <lineage>
        <taxon>Eukaryota</taxon>
        <taxon>Metazoa</taxon>
        <taxon>Ecdysozoa</taxon>
        <taxon>Nematoda</taxon>
        <taxon>Chromadorea</taxon>
        <taxon>Rhabditida</taxon>
        <taxon>Rhabditina</taxon>
        <taxon>Rhabditomorpha</taxon>
        <taxon>Rhabditoidea</taxon>
        <taxon>Rhabditidae</taxon>
        <taxon>Mesorhabditinae</taxon>
        <taxon>Mesorhabditis</taxon>
    </lineage>
</organism>
<feature type="transmembrane region" description="Helical" evidence="1">
    <location>
        <begin position="36"/>
        <end position="54"/>
    </location>
</feature>
<gene>
    <name evidence="2" type="ORF">MSPICULIGERA_LOCUS4621</name>
</gene>
<keyword evidence="3" id="KW-1185">Reference proteome</keyword>
<comment type="caution">
    <text evidence="2">The sequence shown here is derived from an EMBL/GenBank/DDBJ whole genome shotgun (WGS) entry which is preliminary data.</text>
</comment>
<sequence>SCLCTGGFCSFSRENLPNLMRFTSGRRWLVRYRTQYFHLFVCVAIVSIYGPDIISQKLPHDEILLYFSSLANHMDARVVLKKARGLLHHFVNREKIPCSLAGVVESSGMSQWDSHKKLQAYECVKKHGDDEPCPYA</sequence>
<dbReference type="AlphaFoldDB" id="A0AA36CBQ0"/>
<accession>A0AA36CBQ0</accession>
<dbReference type="SUPFAM" id="SSF47923">
    <property type="entry name" value="Ypt/Rab-GAP domain of gyp1p"/>
    <property type="match status" value="1"/>
</dbReference>
<evidence type="ECO:0000313" key="2">
    <source>
        <dbReference type="EMBL" id="CAJ0566001.1"/>
    </source>
</evidence>
<feature type="non-terminal residue" evidence="2">
    <location>
        <position position="136"/>
    </location>
</feature>
<evidence type="ECO:0000256" key="1">
    <source>
        <dbReference type="SAM" id="Phobius"/>
    </source>
</evidence>
<feature type="non-terminal residue" evidence="2">
    <location>
        <position position="1"/>
    </location>
</feature>
<evidence type="ECO:0000313" key="3">
    <source>
        <dbReference type="Proteomes" id="UP001177023"/>
    </source>
</evidence>
<dbReference type="Proteomes" id="UP001177023">
    <property type="component" value="Unassembled WGS sequence"/>
</dbReference>
<dbReference type="InterPro" id="IPR035969">
    <property type="entry name" value="Rab-GAP_TBC_sf"/>
</dbReference>
<name>A0AA36CBQ0_9BILA</name>
<dbReference type="EMBL" id="CATQJA010001150">
    <property type="protein sequence ID" value="CAJ0566001.1"/>
    <property type="molecule type" value="Genomic_DNA"/>
</dbReference>
<keyword evidence="1" id="KW-1133">Transmembrane helix</keyword>
<keyword evidence="1" id="KW-0472">Membrane</keyword>
<reference evidence="2" key="1">
    <citation type="submission" date="2023-06" db="EMBL/GenBank/DDBJ databases">
        <authorList>
            <person name="Delattre M."/>
        </authorList>
    </citation>
    <scope>NUCLEOTIDE SEQUENCE</scope>
    <source>
        <strain evidence="2">AF72</strain>
    </source>
</reference>
<keyword evidence="1" id="KW-0812">Transmembrane</keyword>
<proteinExistence type="predicted"/>